<name>A0A512M865_9BACT</name>
<dbReference type="Proteomes" id="UP000321577">
    <property type="component" value="Unassembled WGS sequence"/>
</dbReference>
<keyword evidence="1 4" id="KW-0808">Transferase</keyword>
<evidence type="ECO:0000259" key="3">
    <source>
        <dbReference type="PROSITE" id="PS51186"/>
    </source>
</evidence>
<dbReference type="InterPro" id="IPR050832">
    <property type="entry name" value="Bact_Acetyltransf"/>
</dbReference>
<reference evidence="4 5" key="1">
    <citation type="submission" date="2019-07" db="EMBL/GenBank/DDBJ databases">
        <title>Whole genome shotgun sequence of Brevifollis gellanilyticus NBRC 108608.</title>
        <authorList>
            <person name="Hosoyama A."/>
            <person name="Uohara A."/>
            <person name="Ohji S."/>
            <person name="Ichikawa N."/>
        </authorList>
    </citation>
    <scope>NUCLEOTIDE SEQUENCE [LARGE SCALE GENOMIC DNA]</scope>
    <source>
        <strain evidence="4 5">NBRC 108608</strain>
    </source>
</reference>
<evidence type="ECO:0000313" key="5">
    <source>
        <dbReference type="Proteomes" id="UP000321577"/>
    </source>
</evidence>
<gene>
    <name evidence="4" type="ORF">BGE01nite_22080</name>
</gene>
<evidence type="ECO:0000256" key="1">
    <source>
        <dbReference type="ARBA" id="ARBA00022679"/>
    </source>
</evidence>
<dbReference type="PANTHER" id="PTHR43877:SF1">
    <property type="entry name" value="ACETYLTRANSFERASE"/>
    <property type="match status" value="1"/>
</dbReference>
<accession>A0A512M865</accession>
<dbReference type="OrthoDB" id="9799296at2"/>
<dbReference type="InterPro" id="IPR000182">
    <property type="entry name" value="GNAT_dom"/>
</dbReference>
<proteinExistence type="predicted"/>
<sequence length="186" mass="20044">MNKSFSIRLAQDEDIAALEALIPMSVRVLQASVYSAAQMEAALGPVFGVDRQLVDDGTYFVVEHSGIIIGCGGWSRRRAVFGGDGSRLADEAVLDPAHDPARIRAFFVHPDWARCGIGRAVLVACEAAIVAAGFRRGVLVATLTGEPLYASCGYTVAERYEVPLFGGLTLPVVRMEKSFTPQDRKD</sequence>
<keyword evidence="2" id="KW-0012">Acyltransferase</keyword>
<dbReference type="EMBL" id="BKAG01000013">
    <property type="protein sequence ID" value="GEP42917.1"/>
    <property type="molecule type" value="Genomic_DNA"/>
</dbReference>
<dbReference type="PANTHER" id="PTHR43877">
    <property type="entry name" value="AMINOALKYLPHOSPHONATE N-ACETYLTRANSFERASE-RELATED-RELATED"/>
    <property type="match status" value="1"/>
</dbReference>
<protein>
    <submittedName>
        <fullName evidence="4">Acetyltransferase</fullName>
    </submittedName>
</protein>
<feature type="domain" description="N-acetyltransferase" evidence="3">
    <location>
        <begin position="5"/>
        <end position="180"/>
    </location>
</feature>
<dbReference type="Gene3D" id="3.40.630.30">
    <property type="match status" value="1"/>
</dbReference>
<evidence type="ECO:0000256" key="2">
    <source>
        <dbReference type="ARBA" id="ARBA00023315"/>
    </source>
</evidence>
<dbReference type="AlphaFoldDB" id="A0A512M865"/>
<dbReference type="CDD" id="cd04301">
    <property type="entry name" value="NAT_SF"/>
    <property type="match status" value="1"/>
</dbReference>
<organism evidence="4 5">
    <name type="scientific">Brevifollis gellanilyticus</name>
    <dbReference type="NCBI Taxonomy" id="748831"/>
    <lineage>
        <taxon>Bacteria</taxon>
        <taxon>Pseudomonadati</taxon>
        <taxon>Verrucomicrobiota</taxon>
        <taxon>Verrucomicrobiia</taxon>
        <taxon>Verrucomicrobiales</taxon>
        <taxon>Verrucomicrobiaceae</taxon>
    </lineage>
</organism>
<keyword evidence="5" id="KW-1185">Reference proteome</keyword>
<dbReference type="RefSeq" id="WP_146850501.1">
    <property type="nucleotide sequence ID" value="NZ_BKAG01000013.1"/>
</dbReference>
<dbReference type="GO" id="GO:0016747">
    <property type="term" value="F:acyltransferase activity, transferring groups other than amino-acyl groups"/>
    <property type="evidence" value="ECO:0007669"/>
    <property type="project" value="InterPro"/>
</dbReference>
<dbReference type="Pfam" id="PF13508">
    <property type="entry name" value="Acetyltransf_7"/>
    <property type="match status" value="1"/>
</dbReference>
<dbReference type="PROSITE" id="PS51186">
    <property type="entry name" value="GNAT"/>
    <property type="match status" value="1"/>
</dbReference>
<dbReference type="SUPFAM" id="SSF55729">
    <property type="entry name" value="Acyl-CoA N-acyltransferases (Nat)"/>
    <property type="match status" value="1"/>
</dbReference>
<comment type="caution">
    <text evidence="4">The sequence shown here is derived from an EMBL/GenBank/DDBJ whole genome shotgun (WGS) entry which is preliminary data.</text>
</comment>
<evidence type="ECO:0000313" key="4">
    <source>
        <dbReference type="EMBL" id="GEP42917.1"/>
    </source>
</evidence>
<dbReference type="InterPro" id="IPR016181">
    <property type="entry name" value="Acyl_CoA_acyltransferase"/>
</dbReference>